<dbReference type="AlphaFoldDB" id="A0A6A6RC60"/>
<proteinExistence type="predicted"/>
<evidence type="ECO:0000313" key="1">
    <source>
        <dbReference type="EMBL" id="KAF2501333.1"/>
    </source>
</evidence>
<organism evidence="1 2">
    <name type="scientific">Lophium mytilinum</name>
    <dbReference type="NCBI Taxonomy" id="390894"/>
    <lineage>
        <taxon>Eukaryota</taxon>
        <taxon>Fungi</taxon>
        <taxon>Dikarya</taxon>
        <taxon>Ascomycota</taxon>
        <taxon>Pezizomycotina</taxon>
        <taxon>Dothideomycetes</taxon>
        <taxon>Pleosporomycetidae</taxon>
        <taxon>Mytilinidiales</taxon>
        <taxon>Mytilinidiaceae</taxon>
        <taxon>Lophium</taxon>
    </lineage>
</organism>
<reference evidence="1" key="1">
    <citation type="journal article" date="2020" name="Stud. Mycol.">
        <title>101 Dothideomycetes genomes: a test case for predicting lifestyles and emergence of pathogens.</title>
        <authorList>
            <person name="Haridas S."/>
            <person name="Albert R."/>
            <person name="Binder M."/>
            <person name="Bloem J."/>
            <person name="Labutti K."/>
            <person name="Salamov A."/>
            <person name="Andreopoulos B."/>
            <person name="Baker S."/>
            <person name="Barry K."/>
            <person name="Bills G."/>
            <person name="Bluhm B."/>
            <person name="Cannon C."/>
            <person name="Castanera R."/>
            <person name="Culley D."/>
            <person name="Daum C."/>
            <person name="Ezra D."/>
            <person name="Gonzalez J."/>
            <person name="Henrissat B."/>
            <person name="Kuo A."/>
            <person name="Liang C."/>
            <person name="Lipzen A."/>
            <person name="Lutzoni F."/>
            <person name="Magnuson J."/>
            <person name="Mondo S."/>
            <person name="Nolan M."/>
            <person name="Ohm R."/>
            <person name="Pangilinan J."/>
            <person name="Park H.-J."/>
            <person name="Ramirez L."/>
            <person name="Alfaro M."/>
            <person name="Sun H."/>
            <person name="Tritt A."/>
            <person name="Yoshinaga Y."/>
            <person name="Zwiers L.-H."/>
            <person name="Turgeon B."/>
            <person name="Goodwin S."/>
            <person name="Spatafora J."/>
            <person name="Crous P."/>
            <person name="Grigoriev I."/>
        </authorList>
    </citation>
    <scope>NUCLEOTIDE SEQUENCE</scope>
    <source>
        <strain evidence="1">CBS 269.34</strain>
    </source>
</reference>
<name>A0A6A6RC60_9PEZI</name>
<gene>
    <name evidence="1" type="ORF">BU16DRAFT_196165</name>
</gene>
<keyword evidence="2" id="KW-1185">Reference proteome</keyword>
<sequence length="145" mass="17082">MVFAKRYIQYIPKVRLEGYIKNSKKRFWETVFEDAKKGKHRTFKRKLSELLEFSEDHVFLKGACICPGYECYHFGSEGRNPWDIMAEYEFSADDEYGETENELILWQDEDNDTDDERDQYLTTPLLEAVNEALDEVPDMDVANTG</sequence>
<protein>
    <submittedName>
        <fullName evidence="1">Uncharacterized protein</fullName>
    </submittedName>
</protein>
<evidence type="ECO:0000313" key="2">
    <source>
        <dbReference type="Proteomes" id="UP000799750"/>
    </source>
</evidence>
<dbReference type="EMBL" id="MU004182">
    <property type="protein sequence ID" value="KAF2501333.1"/>
    <property type="molecule type" value="Genomic_DNA"/>
</dbReference>
<accession>A0A6A6RC60</accession>
<dbReference type="Proteomes" id="UP000799750">
    <property type="component" value="Unassembled WGS sequence"/>
</dbReference>
<dbReference type="OrthoDB" id="5335493at2759"/>